<dbReference type="Proteomes" id="UP000468901">
    <property type="component" value="Unassembled WGS sequence"/>
</dbReference>
<dbReference type="SUPFAM" id="SSF53955">
    <property type="entry name" value="Lysozyme-like"/>
    <property type="match status" value="1"/>
</dbReference>
<sequence>MLSELQKKTAQAIVNVFETGRARGDYAQVTLLPGDPGHLTYGRSQTTLASGNLHLLIKAYCEAPNASRAEVLRPYLDRLAAIDFSLDRDPPFRAALKEAGGDPVMENAQDGFFDRAYWAPAARVAGAFGFSTALAAAVIYDSHVHGSWSALRDRTSRVHGDPEKAGERPWIAAYVAERREWLATHPNALLRRTVYRMDAFEAVIKAGNWPLDLPLRVCGVSIDEAALSCPRPNCS</sequence>
<dbReference type="InterPro" id="IPR023346">
    <property type="entry name" value="Lysozyme-like_dom_sf"/>
</dbReference>
<comment type="caution">
    <text evidence="1">The sequence shown here is derived from an EMBL/GenBank/DDBJ whole genome shotgun (WGS) entry which is preliminary data.</text>
</comment>
<dbReference type="InterPro" id="IPR000400">
    <property type="entry name" value="Glyco_hydro_46"/>
</dbReference>
<dbReference type="GO" id="GO:0005975">
    <property type="term" value="P:carbohydrate metabolic process"/>
    <property type="evidence" value="ECO:0007669"/>
    <property type="project" value="InterPro"/>
</dbReference>
<evidence type="ECO:0000313" key="1">
    <source>
        <dbReference type="EMBL" id="KAB7741573.1"/>
    </source>
</evidence>
<dbReference type="EMBL" id="WESC01000003">
    <property type="protein sequence ID" value="KAB7741573.1"/>
    <property type="molecule type" value="Genomic_DNA"/>
</dbReference>
<keyword evidence="2" id="KW-1185">Reference proteome</keyword>
<dbReference type="Pfam" id="PF01374">
    <property type="entry name" value="Glyco_hydro_46"/>
    <property type="match status" value="1"/>
</dbReference>
<dbReference type="RefSeq" id="WP_152214876.1">
    <property type="nucleotide sequence ID" value="NZ_WESC01000003.1"/>
</dbReference>
<reference evidence="1 2" key="1">
    <citation type="submission" date="2019-09" db="EMBL/GenBank/DDBJ databases">
        <title>Parvibaculum sedimenti sp. nov., isolated from sediment.</title>
        <authorList>
            <person name="Wang Y."/>
        </authorList>
    </citation>
    <scope>NUCLEOTIDE SEQUENCE [LARGE SCALE GENOMIC DNA]</scope>
    <source>
        <strain evidence="1 2">HXT-9</strain>
    </source>
</reference>
<protein>
    <submittedName>
        <fullName evidence="1">Chitosanase</fullName>
    </submittedName>
</protein>
<dbReference type="GO" id="GO:0005576">
    <property type="term" value="C:extracellular region"/>
    <property type="evidence" value="ECO:0007669"/>
    <property type="project" value="InterPro"/>
</dbReference>
<dbReference type="Gene3D" id="1.20.141.10">
    <property type="entry name" value="Chitosanase, subunit A, domain 1"/>
    <property type="match status" value="1"/>
</dbReference>
<evidence type="ECO:0000313" key="2">
    <source>
        <dbReference type="Proteomes" id="UP000468901"/>
    </source>
</evidence>
<name>A0A6N6VK36_9HYPH</name>
<organism evidence="1 2">
    <name type="scientific">Parvibaculum sedimenti</name>
    <dbReference type="NCBI Taxonomy" id="2608632"/>
    <lineage>
        <taxon>Bacteria</taxon>
        <taxon>Pseudomonadati</taxon>
        <taxon>Pseudomonadota</taxon>
        <taxon>Alphaproteobacteria</taxon>
        <taxon>Hyphomicrobiales</taxon>
        <taxon>Parvibaculaceae</taxon>
        <taxon>Parvibaculum</taxon>
    </lineage>
</organism>
<accession>A0A6N6VK36</accession>
<dbReference type="GO" id="GO:0016977">
    <property type="term" value="F:chitosanase activity"/>
    <property type="evidence" value="ECO:0007669"/>
    <property type="project" value="InterPro"/>
</dbReference>
<gene>
    <name evidence="1" type="ORF">F2P47_03985</name>
</gene>
<proteinExistence type="predicted"/>
<dbReference type="AlphaFoldDB" id="A0A6N6VK36"/>